<dbReference type="Proteomes" id="UP000321638">
    <property type="component" value="Unassembled WGS sequence"/>
</dbReference>
<dbReference type="InterPro" id="IPR052919">
    <property type="entry name" value="TA_system_RNase"/>
</dbReference>
<dbReference type="Gene3D" id="3.40.50.1010">
    <property type="entry name" value="5'-nuclease"/>
    <property type="match status" value="1"/>
</dbReference>
<sequence>MRLLLDTHSLIWLLDSPEVLRPQAREAIAEPQNDVLVSIASVWEAAIKARTGKLTLPANFVLAIRESGIQILGITEEHALAAAGLPMHHKDPFDRMLIAQAAIEELTLITRDANMPLYGVPILLP</sequence>
<dbReference type="RefSeq" id="WP_147846972.1">
    <property type="nucleotide sequence ID" value="NZ_VDUZ01000010.1"/>
</dbReference>
<keyword evidence="3" id="KW-1185">Reference proteome</keyword>
<protein>
    <submittedName>
        <fullName evidence="2">Type II toxin-antitoxin system VapC family toxin</fullName>
    </submittedName>
</protein>
<dbReference type="EMBL" id="VDUZ01000010">
    <property type="protein sequence ID" value="TXL76710.1"/>
    <property type="molecule type" value="Genomic_DNA"/>
</dbReference>
<dbReference type="InterPro" id="IPR002716">
    <property type="entry name" value="PIN_dom"/>
</dbReference>
<dbReference type="InterPro" id="IPR041705">
    <property type="entry name" value="PIN_Sll0205"/>
</dbReference>
<dbReference type="AlphaFoldDB" id="A0A5C8PPR4"/>
<reference evidence="2 3" key="1">
    <citation type="submission" date="2019-06" db="EMBL/GenBank/DDBJ databases">
        <title>New taxonomy in bacterial strain CC-CFT640, isolated from vineyard.</title>
        <authorList>
            <person name="Lin S.-Y."/>
            <person name="Tsai C.-F."/>
            <person name="Young C.-C."/>
        </authorList>
    </citation>
    <scope>NUCLEOTIDE SEQUENCE [LARGE SCALE GENOMIC DNA]</scope>
    <source>
        <strain evidence="2 3">CC-CFT640</strain>
    </source>
</reference>
<name>A0A5C8PPR4_9HYPH</name>
<dbReference type="OrthoDB" id="9798990at2"/>
<evidence type="ECO:0000313" key="3">
    <source>
        <dbReference type="Proteomes" id="UP000321638"/>
    </source>
</evidence>
<dbReference type="PANTHER" id="PTHR36173:SF2">
    <property type="entry name" value="RIBONUCLEASE VAPC16"/>
    <property type="match status" value="1"/>
</dbReference>
<dbReference type="CDD" id="cd09872">
    <property type="entry name" value="PIN_Sll0205-like"/>
    <property type="match status" value="1"/>
</dbReference>
<feature type="domain" description="PIN" evidence="1">
    <location>
        <begin position="4"/>
        <end position="115"/>
    </location>
</feature>
<dbReference type="Pfam" id="PF01850">
    <property type="entry name" value="PIN"/>
    <property type="match status" value="1"/>
</dbReference>
<evidence type="ECO:0000259" key="1">
    <source>
        <dbReference type="Pfam" id="PF01850"/>
    </source>
</evidence>
<dbReference type="PANTHER" id="PTHR36173">
    <property type="entry name" value="RIBONUCLEASE VAPC16-RELATED"/>
    <property type="match status" value="1"/>
</dbReference>
<comment type="caution">
    <text evidence="2">The sequence shown here is derived from an EMBL/GenBank/DDBJ whole genome shotgun (WGS) entry which is preliminary data.</text>
</comment>
<dbReference type="InterPro" id="IPR029060">
    <property type="entry name" value="PIN-like_dom_sf"/>
</dbReference>
<gene>
    <name evidence="2" type="ORF">FHP25_10950</name>
</gene>
<accession>A0A5C8PPR4</accession>
<organism evidence="2 3">
    <name type="scientific">Vineibacter terrae</name>
    <dbReference type="NCBI Taxonomy" id="2586908"/>
    <lineage>
        <taxon>Bacteria</taxon>
        <taxon>Pseudomonadati</taxon>
        <taxon>Pseudomonadota</taxon>
        <taxon>Alphaproteobacteria</taxon>
        <taxon>Hyphomicrobiales</taxon>
        <taxon>Vineibacter</taxon>
    </lineage>
</organism>
<evidence type="ECO:0000313" key="2">
    <source>
        <dbReference type="EMBL" id="TXL76710.1"/>
    </source>
</evidence>
<dbReference type="SUPFAM" id="SSF88723">
    <property type="entry name" value="PIN domain-like"/>
    <property type="match status" value="1"/>
</dbReference>
<proteinExistence type="predicted"/>